<protein>
    <submittedName>
        <fullName evidence="1">Uncharacterized protein</fullName>
    </submittedName>
</protein>
<dbReference type="EMBL" id="CM055096">
    <property type="protein sequence ID" value="KAJ7556662.1"/>
    <property type="molecule type" value="Genomic_DNA"/>
</dbReference>
<accession>A0ACC2DQW8</accession>
<dbReference type="Proteomes" id="UP001162992">
    <property type="component" value="Chromosome 5"/>
</dbReference>
<evidence type="ECO:0000313" key="2">
    <source>
        <dbReference type="Proteomes" id="UP001162992"/>
    </source>
</evidence>
<organism evidence="1 2">
    <name type="scientific">Diphasiastrum complanatum</name>
    <name type="common">Issler's clubmoss</name>
    <name type="synonym">Lycopodium complanatum</name>
    <dbReference type="NCBI Taxonomy" id="34168"/>
    <lineage>
        <taxon>Eukaryota</taxon>
        <taxon>Viridiplantae</taxon>
        <taxon>Streptophyta</taxon>
        <taxon>Embryophyta</taxon>
        <taxon>Tracheophyta</taxon>
        <taxon>Lycopodiopsida</taxon>
        <taxon>Lycopodiales</taxon>
        <taxon>Lycopodiaceae</taxon>
        <taxon>Lycopodioideae</taxon>
        <taxon>Diphasiastrum</taxon>
    </lineage>
</organism>
<comment type="caution">
    <text evidence="1">The sequence shown here is derived from an EMBL/GenBank/DDBJ whole genome shotgun (WGS) entry which is preliminary data.</text>
</comment>
<evidence type="ECO:0000313" key="1">
    <source>
        <dbReference type="EMBL" id="KAJ7556662.1"/>
    </source>
</evidence>
<name>A0ACC2DQW8_DIPCM</name>
<keyword evidence="2" id="KW-1185">Reference proteome</keyword>
<proteinExistence type="predicted"/>
<sequence>MLYCSTTLLLSFSESDFPTDSSPFLFLWYKSFSSSMQLPSCISNHHGQLFRSHSMNDALPPRNCSKVSEYMHASLSIVVQALRTRGMESNLTSECKCVRYMFNMRVP</sequence>
<gene>
    <name evidence="1" type="ORF">O6H91_05G092400</name>
</gene>
<reference evidence="2" key="1">
    <citation type="journal article" date="2024" name="Proc. Natl. Acad. Sci. U.S.A.">
        <title>Extraordinary preservation of gene collinearity over three hundred million years revealed in homosporous lycophytes.</title>
        <authorList>
            <person name="Li C."/>
            <person name="Wickell D."/>
            <person name="Kuo L.Y."/>
            <person name="Chen X."/>
            <person name="Nie B."/>
            <person name="Liao X."/>
            <person name="Peng D."/>
            <person name="Ji J."/>
            <person name="Jenkins J."/>
            <person name="Williams M."/>
            <person name="Shu S."/>
            <person name="Plott C."/>
            <person name="Barry K."/>
            <person name="Rajasekar S."/>
            <person name="Grimwood J."/>
            <person name="Han X."/>
            <person name="Sun S."/>
            <person name="Hou Z."/>
            <person name="He W."/>
            <person name="Dai G."/>
            <person name="Sun C."/>
            <person name="Schmutz J."/>
            <person name="Leebens-Mack J.H."/>
            <person name="Li F.W."/>
            <person name="Wang L."/>
        </authorList>
    </citation>
    <scope>NUCLEOTIDE SEQUENCE [LARGE SCALE GENOMIC DNA]</scope>
    <source>
        <strain evidence="2">cv. PW_Plant_1</strain>
    </source>
</reference>